<feature type="signal peptide" evidence="6">
    <location>
        <begin position="1"/>
        <end position="27"/>
    </location>
</feature>
<comment type="caution">
    <text evidence="7">The sequence shown here is derived from an EMBL/GenBank/DDBJ whole genome shotgun (WGS) entry which is preliminary data.</text>
</comment>
<evidence type="ECO:0000256" key="6">
    <source>
        <dbReference type="SAM" id="SignalP"/>
    </source>
</evidence>
<feature type="chain" id="PRO_5043752994" evidence="6">
    <location>
        <begin position="28"/>
        <end position="263"/>
    </location>
</feature>
<organism evidence="7 8">
    <name type="scientific">Rubroshorea leprosula</name>
    <dbReference type="NCBI Taxonomy" id="152421"/>
    <lineage>
        <taxon>Eukaryota</taxon>
        <taxon>Viridiplantae</taxon>
        <taxon>Streptophyta</taxon>
        <taxon>Embryophyta</taxon>
        <taxon>Tracheophyta</taxon>
        <taxon>Spermatophyta</taxon>
        <taxon>Magnoliopsida</taxon>
        <taxon>eudicotyledons</taxon>
        <taxon>Gunneridae</taxon>
        <taxon>Pentapetalae</taxon>
        <taxon>rosids</taxon>
        <taxon>malvids</taxon>
        <taxon>Malvales</taxon>
        <taxon>Dipterocarpaceae</taxon>
        <taxon>Rubroshorea</taxon>
    </lineage>
</organism>
<evidence type="ECO:0000313" key="8">
    <source>
        <dbReference type="Proteomes" id="UP001054252"/>
    </source>
</evidence>
<gene>
    <name evidence="7" type="ORF">SLEP1_g38047</name>
</gene>
<keyword evidence="3 5" id="KW-1133">Transmembrane helix</keyword>
<feature type="transmembrane region" description="Helical" evidence="5">
    <location>
        <begin position="201"/>
        <end position="222"/>
    </location>
</feature>
<reference evidence="7 8" key="1">
    <citation type="journal article" date="2021" name="Commun. Biol.">
        <title>The genome of Shorea leprosula (Dipterocarpaceae) highlights the ecological relevance of drought in aseasonal tropical rainforests.</title>
        <authorList>
            <person name="Ng K.K.S."/>
            <person name="Kobayashi M.J."/>
            <person name="Fawcett J.A."/>
            <person name="Hatakeyama M."/>
            <person name="Paape T."/>
            <person name="Ng C.H."/>
            <person name="Ang C.C."/>
            <person name="Tnah L.H."/>
            <person name="Lee C.T."/>
            <person name="Nishiyama T."/>
            <person name="Sese J."/>
            <person name="O'Brien M.J."/>
            <person name="Copetti D."/>
            <person name="Mohd Noor M.I."/>
            <person name="Ong R.C."/>
            <person name="Putra M."/>
            <person name="Sireger I.Z."/>
            <person name="Indrioko S."/>
            <person name="Kosugi Y."/>
            <person name="Izuno A."/>
            <person name="Isagi Y."/>
            <person name="Lee S.L."/>
            <person name="Shimizu K.K."/>
        </authorList>
    </citation>
    <scope>NUCLEOTIDE SEQUENCE [LARGE SCALE GENOMIC DNA]</scope>
    <source>
        <strain evidence="7">214</strain>
    </source>
</reference>
<dbReference type="Pfam" id="PF02535">
    <property type="entry name" value="Zip"/>
    <property type="match status" value="2"/>
</dbReference>
<name>A0AAV5KWM2_9ROSI</name>
<dbReference type="EMBL" id="BPVZ01000082">
    <property type="protein sequence ID" value="GKV29076.1"/>
    <property type="molecule type" value="Genomic_DNA"/>
</dbReference>
<evidence type="ECO:0000256" key="2">
    <source>
        <dbReference type="ARBA" id="ARBA00022692"/>
    </source>
</evidence>
<evidence type="ECO:0000256" key="5">
    <source>
        <dbReference type="SAM" id="Phobius"/>
    </source>
</evidence>
<dbReference type="Proteomes" id="UP001054252">
    <property type="component" value="Unassembled WGS sequence"/>
</dbReference>
<accession>A0AAV5KWM2</accession>
<evidence type="ECO:0000313" key="7">
    <source>
        <dbReference type="EMBL" id="GKV29076.1"/>
    </source>
</evidence>
<dbReference type="AlphaFoldDB" id="A0AAV5KWM2"/>
<dbReference type="GO" id="GO:0005886">
    <property type="term" value="C:plasma membrane"/>
    <property type="evidence" value="ECO:0007669"/>
    <property type="project" value="TreeGrafter"/>
</dbReference>
<feature type="transmembrane region" description="Helical" evidence="5">
    <location>
        <begin position="80"/>
        <end position="101"/>
    </location>
</feature>
<keyword evidence="8" id="KW-1185">Reference proteome</keyword>
<feature type="transmembrane region" description="Helical" evidence="5">
    <location>
        <begin position="45"/>
        <end position="68"/>
    </location>
</feature>
<dbReference type="PANTHER" id="PTHR11040">
    <property type="entry name" value="ZINC/IRON TRANSPORTER"/>
    <property type="match status" value="1"/>
</dbReference>
<proteinExistence type="predicted"/>
<evidence type="ECO:0000256" key="4">
    <source>
        <dbReference type="ARBA" id="ARBA00023136"/>
    </source>
</evidence>
<dbReference type="GO" id="GO:0005385">
    <property type="term" value="F:zinc ion transmembrane transporter activity"/>
    <property type="evidence" value="ECO:0007669"/>
    <property type="project" value="TreeGrafter"/>
</dbReference>
<evidence type="ECO:0000256" key="3">
    <source>
        <dbReference type="ARBA" id="ARBA00022989"/>
    </source>
</evidence>
<sequence>MAPARNHRPLILFLLVLILALVTPSLAQCESDTVDRKCHDKEKSLKLKIIAICSILFASAVGVCLPLLSRLAPVLHPNGNLFLLAKAFASGVILATGYMHVLPDSFNDLMSPCLPENPWRKFPFTTSWQCCRLWSDRVEKQNRDMENFGHDQSNKGHRESEQESESLMRHRVIAQVLENGAWWMHTAGIALSNVYGETSPTALIVVGILNACSAGLLNYMALVDLLASDFMGPKLQGSMKLQMRAYVAVLLGAGGMSLMAKWA</sequence>
<dbReference type="PANTHER" id="PTHR11040:SF41">
    <property type="entry name" value="ZINC TRANSPORTER 7"/>
    <property type="match status" value="1"/>
</dbReference>
<keyword evidence="2 5" id="KW-0812">Transmembrane</keyword>
<dbReference type="InterPro" id="IPR003689">
    <property type="entry name" value="ZIP"/>
</dbReference>
<comment type="subcellular location">
    <subcellularLocation>
        <location evidence="1">Membrane</location>
        <topology evidence="1">Multi-pass membrane protein</topology>
    </subcellularLocation>
</comment>
<keyword evidence="4 5" id="KW-0472">Membrane</keyword>
<keyword evidence="6" id="KW-0732">Signal</keyword>
<evidence type="ECO:0000256" key="1">
    <source>
        <dbReference type="ARBA" id="ARBA00004141"/>
    </source>
</evidence>
<protein>
    <submittedName>
        <fullName evidence="7">Uncharacterized protein</fullName>
    </submittedName>
</protein>
<feature type="transmembrane region" description="Helical" evidence="5">
    <location>
        <begin position="243"/>
        <end position="262"/>
    </location>
</feature>